<dbReference type="SMART" id="SM00908">
    <property type="entry name" value="Gal-bind_lectin"/>
    <property type="match status" value="2"/>
</dbReference>
<evidence type="ECO:0000256" key="1">
    <source>
        <dbReference type="ARBA" id="ARBA00022734"/>
    </source>
</evidence>
<dbReference type="Gene3D" id="2.60.120.200">
    <property type="match status" value="2"/>
</dbReference>
<comment type="caution">
    <text evidence="5">The sequence shown here is derived from an EMBL/GenBank/DDBJ whole genome shotgun (WGS) entry which is preliminary data.</text>
</comment>
<dbReference type="SMART" id="SM00276">
    <property type="entry name" value="GLECT"/>
    <property type="match status" value="2"/>
</dbReference>
<proteinExistence type="predicted"/>
<feature type="domain" description="Galectin" evidence="4">
    <location>
        <begin position="152"/>
        <end position="282"/>
    </location>
</feature>
<dbReference type="FunFam" id="2.60.120.200:FF:000124">
    <property type="entry name" value="Galectin-4"/>
    <property type="match status" value="1"/>
</dbReference>
<dbReference type="GO" id="GO:0030246">
    <property type="term" value="F:carbohydrate binding"/>
    <property type="evidence" value="ECO:0007669"/>
    <property type="project" value="UniProtKB-UniRule"/>
</dbReference>
<dbReference type="Proteomes" id="UP000324632">
    <property type="component" value="Chromosome 18"/>
</dbReference>
<feature type="domain" description="Galectin" evidence="4">
    <location>
        <begin position="17"/>
        <end position="150"/>
    </location>
</feature>
<dbReference type="SUPFAM" id="SSF49899">
    <property type="entry name" value="Concanavalin A-like lectins/glucanases"/>
    <property type="match status" value="2"/>
</dbReference>
<dbReference type="AlphaFoldDB" id="A0A5A9NL32"/>
<protein>
    <recommendedName>
        <fullName evidence="3">Galectin</fullName>
    </recommendedName>
</protein>
<dbReference type="GO" id="GO:0005737">
    <property type="term" value="C:cytoplasm"/>
    <property type="evidence" value="ECO:0007669"/>
    <property type="project" value="TreeGrafter"/>
</dbReference>
<dbReference type="Pfam" id="PF00337">
    <property type="entry name" value="Gal-bind_lectin"/>
    <property type="match status" value="2"/>
</dbReference>
<evidence type="ECO:0000256" key="2">
    <source>
        <dbReference type="ARBA" id="ARBA00022737"/>
    </source>
</evidence>
<sequence>MAIANPKQTIQNPMIPFATTILGGLHCGTVVLIQGKVPSKTDRFQVDLTCGNSIKPRADVAFHLNPRFKSTPHIVCNTLKQECWEKEELHYQMPFKHNEAFEIIILVEEDLFKVAVNGSHLLVYKHRLEFKKIDTLSISGKVEIRAIAFIPGSSQFNKGLRPGDTIIVKCQISDSPISFAVNLRVADSEDIALHLNPRFKTRVFVRNSFRSGCWGPEEYSLPGFPFIPGQYFEMIVRCEAQQFKVAVNGVHQLIYKHREKDLSRVNKLEILGDLELVDVKMWYEAPV</sequence>
<dbReference type="PANTHER" id="PTHR11346">
    <property type="entry name" value="GALECTIN"/>
    <property type="match status" value="1"/>
</dbReference>
<dbReference type="CDD" id="cd00070">
    <property type="entry name" value="GLECT"/>
    <property type="match status" value="2"/>
</dbReference>
<keyword evidence="1 3" id="KW-0430">Lectin</keyword>
<dbReference type="EMBL" id="SOYY01000018">
    <property type="protein sequence ID" value="KAA0708897.1"/>
    <property type="molecule type" value="Genomic_DNA"/>
</dbReference>
<organism evidence="5 6">
    <name type="scientific">Triplophysa tibetana</name>
    <dbReference type="NCBI Taxonomy" id="1572043"/>
    <lineage>
        <taxon>Eukaryota</taxon>
        <taxon>Metazoa</taxon>
        <taxon>Chordata</taxon>
        <taxon>Craniata</taxon>
        <taxon>Vertebrata</taxon>
        <taxon>Euteleostomi</taxon>
        <taxon>Actinopterygii</taxon>
        <taxon>Neopterygii</taxon>
        <taxon>Teleostei</taxon>
        <taxon>Ostariophysi</taxon>
        <taxon>Cypriniformes</taxon>
        <taxon>Nemacheilidae</taxon>
        <taxon>Triplophysa</taxon>
    </lineage>
</organism>
<keyword evidence="2" id="KW-0677">Repeat</keyword>
<keyword evidence="6" id="KW-1185">Reference proteome</keyword>
<evidence type="ECO:0000313" key="6">
    <source>
        <dbReference type="Proteomes" id="UP000324632"/>
    </source>
</evidence>
<dbReference type="InterPro" id="IPR044156">
    <property type="entry name" value="Galectin-like"/>
</dbReference>
<accession>A0A5A9NL32</accession>
<dbReference type="InterPro" id="IPR001079">
    <property type="entry name" value="Galectin_CRD"/>
</dbReference>
<dbReference type="InterPro" id="IPR013320">
    <property type="entry name" value="ConA-like_dom_sf"/>
</dbReference>
<name>A0A5A9NL32_9TELE</name>
<dbReference type="PROSITE" id="PS51304">
    <property type="entry name" value="GALECTIN"/>
    <property type="match status" value="2"/>
</dbReference>
<evidence type="ECO:0000256" key="3">
    <source>
        <dbReference type="RuleBase" id="RU102079"/>
    </source>
</evidence>
<dbReference type="PANTHER" id="PTHR11346:SF111">
    <property type="entry name" value="GALECTIN-12"/>
    <property type="match status" value="1"/>
</dbReference>
<evidence type="ECO:0000259" key="4">
    <source>
        <dbReference type="PROSITE" id="PS51304"/>
    </source>
</evidence>
<reference evidence="5 6" key="1">
    <citation type="journal article" date="2019" name="Mol. Ecol. Resour.">
        <title>Chromosome-level genome assembly of Triplophysa tibetana, a fish adapted to the harsh high-altitude environment of the Tibetan Plateau.</title>
        <authorList>
            <person name="Yang X."/>
            <person name="Liu H."/>
            <person name="Ma Z."/>
            <person name="Zou Y."/>
            <person name="Zou M."/>
            <person name="Mao Y."/>
            <person name="Li X."/>
            <person name="Wang H."/>
            <person name="Chen T."/>
            <person name="Wang W."/>
            <person name="Yang R."/>
        </authorList>
    </citation>
    <scope>NUCLEOTIDE SEQUENCE [LARGE SCALE GENOMIC DNA]</scope>
    <source>
        <strain evidence="5">TTIB1903HZAU</strain>
        <tissue evidence="5">Muscle</tissue>
    </source>
</reference>
<evidence type="ECO:0000313" key="5">
    <source>
        <dbReference type="EMBL" id="KAA0708897.1"/>
    </source>
</evidence>
<gene>
    <name evidence="5" type="ORF">E1301_Tti011832</name>
</gene>